<name>A0A8S0XTQ7_CYCAE</name>
<dbReference type="AlphaFoldDB" id="A0A8S0XTQ7"/>
<comment type="caution">
    <text evidence="3">The sequence shown here is derived from an EMBL/GenBank/DDBJ whole genome shotgun (WGS) entry which is preliminary data.</text>
</comment>
<gene>
    <name evidence="3" type="ORF">AAE3_LOCUS7912</name>
</gene>
<dbReference type="PANTHER" id="PTHR37957">
    <property type="entry name" value="BLR7070 PROTEIN"/>
    <property type="match status" value="1"/>
</dbReference>
<evidence type="ECO:0000259" key="2">
    <source>
        <dbReference type="Pfam" id="PF13449"/>
    </source>
</evidence>
<feature type="domain" description="Phytase-like" evidence="2">
    <location>
        <begin position="176"/>
        <end position="395"/>
    </location>
</feature>
<organism evidence="3 4">
    <name type="scientific">Cyclocybe aegerita</name>
    <name type="common">Black poplar mushroom</name>
    <name type="synonym">Agrocybe aegerita</name>
    <dbReference type="NCBI Taxonomy" id="1973307"/>
    <lineage>
        <taxon>Eukaryota</taxon>
        <taxon>Fungi</taxon>
        <taxon>Dikarya</taxon>
        <taxon>Basidiomycota</taxon>
        <taxon>Agaricomycotina</taxon>
        <taxon>Agaricomycetes</taxon>
        <taxon>Agaricomycetidae</taxon>
        <taxon>Agaricales</taxon>
        <taxon>Agaricineae</taxon>
        <taxon>Bolbitiaceae</taxon>
        <taxon>Cyclocybe</taxon>
    </lineage>
</organism>
<accession>A0A8S0XTQ7</accession>
<dbReference type="Proteomes" id="UP000467700">
    <property type="component" value="Unassembled WGS sequence"/>
</dbReference>
<proteinExistence type="predicted"/>
<dbReference type="EMBL" id="CACVBS010000050">
    <property type="protein sequence ID" value="CAA7265661.1"/>
    <property type="molecule type" value="Genomic_DNA"/>
</dbReference>
<reference evidence="3 4" key="1">
    <citation type="submission" date="2020-01" db="EMBL/GenBank/DDBJ databases">
        <authorList>
            <person name="Gupta K D."/>
        </authorList>
    </citation>
    <scope>NUCLEOTIDE SEQUENCE [LARGE SCALE GENOMIC DNA]</scope>
</reference>
<evidence type="ECO:0000313" key="3">
    <source>
        <dbReference type="EMBL" id="CAA7265661.1"/>
    </source>
</evidence>
<sequence>MILSAPLALAVVVASGFETATASPTSAASGILASIVSSAVLDGKTYLNKGIVGFGYIPSNFRESTGDTLGGFGSAIALKRGTWRKKGGKFYGTLVARPDRGYNVVATINYQARQHEIDFVLSPYYESANQTLEAGARSLQLQYKKTILQYDRQRKTTSGLDPNAVRGAQRGFELNPLRDPEMPVVAKEDDRLSLDVEGLVTNKDGSYWISDEYGPYIYRFSAAGQLLQTIQPPAAVLPSNASGQLNFTSAVDPVTGRKPNQGFENLAFDPSTSTLYAMLQSATIQDGGSSKSKSRHTRLFAYNVSHRLITPRLKGEWVIPLPQSAKGNTLACSETYWVGDSKFLALSRDGDGRGGDDATSKYKQADLFSIVHATDIHGTKYDDPANPISPGGVLDPAITPATYVPFVNYLNATQLARFGLHNGKPDDRALVASKWESFALAPVGDPAYPNDYFMITAADNDFVSTDGIALGQPFNAGLDIDSQILVFRVTLPTLRKNVVDDYLGI</sequence>
<dbReference type="Pfam" id="PF13449">
    <property type="entry name" value="Phytase-like"/>
    <property type="match status" value="1"/>
</dbReference>
<protein>
    <recommendedName>
        <fullName evidence="2">Phytase-like domain-containing protein</fullName>
    </recommendedName>
</protein>
<dbReference type="InterPro" id="IPR027372">
    <property type="entry name" value="Phytase-like_dom"/>
</dbReference>
<dbReference type="SUPFAM" id="SSF101898">
    <property type="entry name" value="NHL repeat"/>
    <property type="match status" value="1"/>
</dbReference>
<feature type="signal peptide" evidence="1">
    <location>
        <begin position="1"/>
        <end position="22"/>
    </location>
</feature>
<feature type="chain" id="PRO_5035712832" description="Phytase-like domain-containing protein" evidence="1">
    <location>
        <begin position="23"/>
        <end position="505"/>
    </location>
</feature>
<evidence type="ECO:0000256" key="1">
    <source>
        <dbReference type="SAM" id="SignalP"/>
    </source>
</evidence>
<dbReference type="PANTHER" id="PTHR37957:SF1">
    <property type="entry name" value="PHYTASE-LIKE DOMAIN-CONTAINING PROTEIN"/>
    <property type="match status" value="1"/>
</dbReference>
<dbReference type="OrthoDB" id="425936at2759"/>
<evidence type="ECO:0000313" key="4">
    <source>
        <dbReference type="Proteomes" id="UP000467700"/>
    </source>
</evidence>
<keyword evidence="1" id="KW-0732">Signal</keyword>
<keyword evidence="4" id="KW-1185">Reference proteome</keyword>